<proteinExistence type="predicted"/>
<keyword evidence="2" id="KW-1185">Reference proteome</keyword>
<gene>
    <name evidence="1" type="ORF">FF098_016485</name>
</gene>
<sequence length="49" mass="5072">ETAADAFAKLSVVQDGSDTVVSITGDTYNSITLIGVDTSDIDVSDFNFG</sequence>
<feature type="non-terminal residue" evidence="1">
    <location>
        <position position="1"/>
    </location>
</feature>
<reference evidence="1 2" key="1">
    <citation type="submission" date="2020-02" db="EMBL/GenBank/DDBJ databases">
        <title>Genome sequence of Parvularcula flava strain NH6-79.</title>
        <authorList>
            <person name="Abdul Karim M.H."/>
            <person name="Lam M.Q."/>
            <person name="Chen S.J."/>
            <person name="Yahya A."/>
            <person name="Shahir S."/>
            <person name="Shamsir M.S."/>
            <person name="Chong C.S."/>
        </authorList>
    </citation>
    <scope>NUCLEOTIDE SEQUENCE [LARGE SCALE GENOMIC DNA]</scope>
    <source>
        <strain evidence="1 2">NH6-79</strain>
    </source>
</reference>
<dbReference type="EMBL" id="VCJR02000006">
    <property type="protein sequence ID" value="NHK29508.1"/>
    <property type="molecule type" value="Genomic_DNA"/>
</dbReference>
<accession>A0ABX0HN89</accession>
<name>A0ABX0HN89_9PROT</name>
<protein>
    <submittedName>
        <fullName evidence="1">Uncharacterized protein</fullName>
    </submittedName>
</protein>
<evidence type="ECO:0000313" key="1">
    <source>
        <dbReference type="EMBL" id="NHK29508.1"/>
    </source>
</evidence>
<comment type="caution">
    <text evidence="1">The sequence shown here is derived from an EMBL/GenBank/DDBJ whole genome shotgun (WGS) entry which is preliminary data.</text>
</comment>
<evidence type="ECO:0000313" key="2">
    <source>
        <dbReference type="Proteomes" id="UP000818603"/>
    </source>
</evidence>
<dbReference type="Proteomes" id="UP000818603">
    <property type="component" value="Unassembled WGS sequence"/>
</dbReference>
<organism evidence="1 2">
    <name type="scientific">Aquisalinus luteolus</name>
    <dbReference type="NCBI Taxonomy" id="1566827"/>
    <lineage>
        <taxon>Bacteria</taxon>
        <taxon>Pseudomonadati</taxon>
        <taxon>Pseudomonadota</taxon>
        <taxon>Alphaproteobacteria</taxon>
        <taxon>Parvularculales</taxon>
        <taxon>Parvularculaceae</taxon>
        <taxon>Aquisalinus</taxon>
    </lineage>
</organism>